<keyword evidence="1" id="KW-0472">Membrane</keyword>
<sequence length="164" mass="18856">MKNSKLHTLKKSGFKTPDNYFETFEERLLSDISLKEKSKTSGFKVPENYFETFQVAELNNKTNKKTETKVIPLYSKKAWLYVASIAAIAVLMITMPDFNKSVNFSSLDNESIENYILSNDYESATFNNLILDPSTFEDAIYNEALSDVSLESYLYNNTDIEDFE</sequence>
<keyword evidence="1" id="KW-1133">Transmembrane helix</keyword>
<gene>
    <name evidence="2" type="ORF">SAMN04487989_103224</name>
</gene>
<protein>
    <submittedName>
        <fullName evidence="2">Uncharacterized protein</fullName>
    </submittedName>
</protein>
<organism evidence="2 3">
    <name type="scientific">Bizionia echini</name>
    <dbReference type="NCBI Taxonomy" id="649333"/>
    <lineage>
        <taxon>Bacteria</taxon>
        <taxon>Pseudomonadati</taxon>
        <taxon>Bacteroidota</taxon>
        <taxon>Flavobacteriia</taxon>
        <taxon>Flavobacteriales</taxon>
        <taxon>Flavobacteriaceae</taxon>
        <taxon>Bizionia</taxon>
    </lineage>
</organism>
<proteinExistence type="predicted"/>
<dbReference type="Proteomes" id="UP000198705">
    <property type="component" value="Unassembled WGS sequence"/>
</dbReference>
<evidence type="ECO:0000256" key="1">
    <source>
        <dbReference type="SAM" id="Phobius"/>
    </source>
</evidence>
<name>A0A1I5BMA9_9FLAO</name>
<keyword evidence="1" id="KW-0812">Transmembrane</keyword>
<reference evidence="3" key="1">
    <citation type="submission" date="2016-10" db="EMBL/GenBank/DDBJ databases">
        <authorList>
            <person name="Varghese N."/>
            <person name="Submissions S."/>
        </authorList>
    </citation>
    <scope>NUCLEOTIDE SEQUENCE [LARGE SCALE GENOMIC DNA]</scope>
    <source>
        <strain evidence="3">DSM 23925</strain>
    </source>
</reference>
<dbReference type="AlphaFoldDB" id="A0A1I5BMA9"/>
<accession>A0A1I5BMA9</accession>
<evidence type="ECO:0000313" key="2">
    <source>
        <dbReference type="EMBL" id="SFN75756.1"/>
    </source>
</evidence>
<dbReference type="RefSeq" id="WP_092208044.1">
    <property type="nucleotide sequence ID" value="NZ_FOVN01000003.1"/>
</dbReference>
<dbReference type="STRING" id="649333.SAMN04487989_103224"/>
<evidence type="ECO:0000313" key="3">
    <source>
        <dbReference type="Proteomes" id="UP000198705"/>
    </source>
</evidence>
<keyword evidence="3" id="KW-1185">Reference proteome</keyword>
<dbReference type="EMBL" id="FOVN01000003">
    <property type="protein sequence ID" value="SFN75756.1"/>
    <property type="molecule type" value="Genomic_DNA"/>
</dbReference>
<feature type="transmembrane region" description="Helical" evidence="1">
    <location>
        <begin position="78"/>
        <end position="95"/>
    </location>
</feature>
<dbReference type="OrthoDB" id="981524at2"/>